<dbReference type="AlphaFoldDB" id="A0A199VZA7"/>
<feature type="region of interest" description="Disordered" evidence="1">
    <location>
        <begin position="159"/>
        <end position="187"/>
    </location>
</feature>
<feature type="compositionally biased region" description="Acidic residues" evidence="1">
    <location>
        <begin position="245"/>
        <end position="260"/>
    </location>
</feature>
<dbReference type="Gene3D" id="3.30.1330.80">
    <property type="entry name" value="Hypothetical protein, similar to alpha- acetolactate decarboxylase, domain 2"/>
    <property type="match status" value="1"/>
</dbReference>
<feature type="compositionally biased region" description="Low complexity" evidence="1">
    <location>
        <begin position="295"/>
        <end position="311"/>
    </location>
</feature>
<dbReference type="GO" id="GO:0005634">
    <property type="term" value="C:nucleus"/>
    <property type="evidence" value="ECO:0007669"/>
    <property type="project" value="TreeGrafter"/>
</dbReference>
<feature type="region of interest" description="Disordered" evidence="1">
    <location>
        <begin position="16"/>
        <end position="80"/>
    </location>
</feature>
<organism evidence="3 4">
    <name type="scientific">Ananas comosus</name>
    <name type="common">Pineapple</name>
    <name type="synonym">Ananas ananas</name>
    <dbReference type="NCBI Taxonomy" id="4615"/>
    <lineage>
        <taxon>Eukaryota</taxon>
        <taxon>Viridiplantae</taxon>
        <taxon>Streptophyta</taxon>
        <taxon>Embryophyta</taxon>
        <taxon>Tracheophyta</taxon>
        <taxon>Spermatophyta</taxon>
        <taxon>Magnoliopsida</taxon>
        <taxon>Liliopsida</taxon>
        <taxon>Poales</taxon>
        <taxon>Bromeliaceae</taxon>
        <taxon>Bromelioideae</taxon>
        <taxon>Ananas</taxon>
    </lineage>
</organism>
<dbReference type="InterPro" id="IPR014476">
    <property type="entry name" value="AHL15-29"/>
</dbReference>
<evidence type="ECO:0000313" key="3">
    <source>
        <dbReference type="EMBL" id="OAY82010.1"/>
    </source>
</evidence>
<evidence type="ECO:0000259" key="2">
    <source>
        <dbReference type="PROSITE" id="PS51742"/>
    </source>
</evidence>
<dbReference type="PANTHER" id="PTHR31100:SF63">
    <property type="entry name" value="AT-HOOK MOTIF NUCLEAR-LOCALIZED PROTEIN"/>
    <property type="match status" value="1"/>
</dbReference>
<dbReference type="SUPFAM" id="SSF117856">
    <property type="entry name" value="AF0104/ALDC/Ptd012-like"/>
    <property type="match status" value="1"/>
</dbReference>
<feature type="compositionally biased region" description="Low complexity" evidence="1">
    <location>
        <begin position="35"/>
        <end position="45"/>
    </location>
</feature>
<dbReference type="Proteomes" id="UP000092600">
    <property type="component" value="Unassembled WGS sequence"/>
</dbReference>
<evidence type="ECO:0000313" key="4">
    <source>
        <dbReference type="Proteomes" id="UP000092600"/>
    </source>
</evidence>
<reference evidence="3 4" key="1">
    <citation type="journal article" date="2016" name="DNA Res.">
        <title>The draft genome of MD-2 pineapple using hybrid error correction of long reads.</title>
        <authorList>
            <person name="Redwan R.M."/>
            <person name="Saidin A."/>
            <person name="Kumar S.V."/>
        </authorList>
    </citation>
    <scope>NUCLEOTIDE SEQUENCE [LARGE SCALE GENOMIC DNA]</scope>
    <source>
        <strain evidence="4">cv. MD2</strain>
        <tissue evidence="3">Leaf</tissue>
    </source>
</reference>
<name>A0A199VZA7_ANACO</name>
<dbReference type="GO" id="GO:0003700">
    <property type="term" value="F:DNA-binding transcription factor activity"/>
    <property type="evidence" value="ECO:0007669"/>
    <property type="project" value="TreeGrafter"/>
</dbReference>
<comment type="caution">
    <text evidence="3">The sequence shown here is derived from an EMBL/GenBank/DDBJ whole genome shotgun (WGS) entry which is preliminary data.</text>
</comment>
<accession>A0A199VZA7</accession>
<protein>
    <submittedName>
        <fullName evidence="3">AT-hook motif nuclear-localized protein 17</fullName>
    </submittedName>
</protein>
<feature type="region of interest" description="Disordered" evidence="1">
    <location>
        <begin position="233"/>
        <end position="364"/>
    </location>
</feature>
<gene>
    <name evidence="3" type="ORF">ACMD2_01673</name>
</gene>
<sequence>MAEYVANPNKAMIALSQGHASDAEAAGAGEEDDGSSSSARRAAARGLGGGSGSGSGGRKPRGRPPGSKNKPKPPVVITRESEAAMRPVVLEVGGGCDVLGGVSAFALRHRVGVSVLSGSGAVAGVALRHPSAPASTVALHGRFDLLSLSGTLLPPGAFTPAAASSSPSSASASASAAAPPTTTTSTCKAPQQFTVSLAGAQGQVIGGTVAGPLTAAGTVVVVAATFVNPEFHRLPYPTSAPAEEAAPEEEDAEEKDDAAAEADANQVAPPPPLYGAPAALTGQLGRRHPTPPHPTLTTTTTTPTTTTWSCGPSPPPRALRRRSLLLTPPTTTENNIHSRKHQRSRGSKRASQVKRSSCKRTWFN</sequence>
<feature type="compositionally biased region" description="Low complexity" evidence="1">
    <location>
        <begin position="159"/>
        <end position="186"/>
    </location>
</feature>
<dbReference type="InterPro" id="IPR005175">
    <property type="entry name" value="PPC_dom"/>
</dbReference>
<dbReference type="CDD" id="cd11378">
    <property type="entry name" value="DUF296"/>
    <property type="match status" value="1"/>
</dbReference>
<proteinExistence type="predicted"/>
<feature type="compositionally biased region" description="Basic residues" evidence="1">
    <location>
        <begin position="337"/>
        <end position="358"/>
    </location>
</feature>
<evidence type="ECO:0000256" key="1">
    <source>
        <dbReference type="SAM" id="MobiDB-lite"/>
    </source>
</evidence>
<dbReference type="Pfam" id="PF03479">
    <property type="entry name" value="PCC"/>
    <property type="match status" value="1"/>
</dbReference>
<dbReference type="EMBL" id="LSRQ01000555">
    <property type="protein sequence ID" value="OAY82010.1"/>
    <property type="molecule type" value="Genomic_DNA"/>
</dbReference>
<dbReference type="PROSITE" id="PS51742">
    <property type="entry name" value="PPC"/>
    <property type="match status" value="1"/>
</dbReference>
<feature type="domain" description="PPC" evidence="2">
    <location>
        <begin position="82"/>
        <end position="248"/>
    </location>
</feature>
<feature type="compositionally biased region" description="Gly residues" evidence="1">
    <location>
        <begin position="46"/>
        <end position="57"/>
    </location>
</feature>
<dbReference type="PANTHER" id="PTHR31100">
    <property type="entry name" value="AT-HOOK MOTIF NUCLEAR-LOCALIZED PROTEIN 15"/>
    <property type="match status" value="1"/>
</dbReference>
<dbReference type="GO" id="GO:0003680">
    <property type="term" value="F:minor groove of adenine-thymine-rich DNA binding"/>
    <property type="evidence" value="ECO:0007669"/>
    <property type="project" value="InterPro"/>
</dbReference>